<dbReference type="InterPro" id="IPR056454">
    <property type="entry name" value="Beta-prop_IP5PC_F"/>
</dbReference>
<dbReference type="GO" id="GO:0046856">
    <property type="term" value="P:phosphatidylinositol dephosphorylation"/>
    <property type="evidence" value="ECO:0007669"/>
    <property type="project" value="InterPro"/>
</dbReference>
<proteinExistence type="predicted"/>
<organism evidence="2 3">
    <name type="scientific">Punica granatum</name>
    <name type="common">Pomegranate</name>
    <dbReference type="NCBI Taxonomy" id="22663"/>
    <lineage>
        <taxon>Eukaryota</taxon>
        <taxon>Viridiplantae</taxon>
        <taxon>Streptophyta</taxon>
        <taxon>Embryophyta</taxon>
        <taxon>Tracheophyta</taxon>
        <taxon>Spermatophyta</taxon>
        <taxon>Magnoliopsida</taxon>
        <taxon>eudicotyledons</taxon>
        <taxon>Gunneridae</taxon>
        <taxon>Pentapetalae</taxon>
        <taxon>rosids</taxon>
        <taxon>malvids</taxon>
        <taxon>Myrtales</taxon>
        <taxon>Lythraceae</taxon>
        <taxon>Punica</taxon>
    </lineage>
</organism>
<gene>
    <name evidence="2" type="ORF">CRG98_022394</name>
</gene>
<dbReference type="Proteomes" id="UP000233551">
    <property type="component" value="Unassembled WGS sequence"/>
</dbReference>
<dbReference type="GO" id="GO:0004439">
    <property type="term" value="F:phosphatidylinositol-4,5-bisphosphate 5-phosphatase activity"/>
    <property type="evidence" value="ECO:0007669"/>
    <property type="project" value="TreeGrafter"/>
</dbReference>
<comment type="caution">
    <text evidence="2">The sequence shown here is derived from an EMBL/GenBank/DDBJ whole genome shotgun (WGS) entry which is preliminary data.</text>
</comment>
<evidence type="ECO:0000313" key="2">
    <source>
        <dbReference type="EMBL" id="PKI57209.1"/>
    </source>
</evidence>
<accession>A0A2I0JLQ3</accession>
<dbReference type="PANTHER" id="PTHR11200:SF300">
    <property type="entry name" value="TYPE II INOSITOL 1,4,5-TRISPHOSPHATE 5-PHOSPHATASE"/>
    <property type="match status" value="1"/>
</dbReference>
<evidence type="ECO:0000259" key="1">
    <source>
        <dbReference type="Pfam" id="PF23754"/>
    </source>
</evidence>
<name>A0A2I0JLQ3_PUNGR</name>
<keyword evidence="3" id="KW-1185">Reference proteome</keyword>
<dbReference type="InterPro" id="IPR046985">
    <property type="entry name" value="IP5"/>
</dbReference>
<reference evidence="2 3" key="1">
    <citation type="submission" date="2017-11" db="EMBL/GenBank/DDBJ databases">
        <title>De-novo sequencing of pomegranate (Punica granatum L.) genome.</title>
        <authorList>
            <person name="Akparov Z."/>
            <person name="Amiraslanov A."/>
            <person name="Hajiyeva S."/>
            <person name="Abbasov M."/>
            <person name="Kaur K."/>
            <person name="Hamwieh A."/>
            <person name="Solovyev V."/>
            <person name="Salamov A."/>
            <person name="Braich B."/>
            <person name="Kosarev P."/>
            <person name="Mahmoud A."/>
            <person name="Hajiyev E."/>
            <person name="Babayeva S."/>
            <person name="Izzatullayeva V."/>
            <person name="Mammadov A."/>
            <person name="Mammadov A."/>
            <person name="Sharifova S."/>
            <person name="Ojaghi J."/>
            <person name="Eynullazada K."/>
            <person name="Bayramov B."/>
            <person name="Abdulazimova A."/>
            <person name="Shahmuradov I."/>
        </authorList>
    </citation>
    <scope>NUCLEOTIDE SEQUENCE [LARGE SCALE GENOMIC DNA]</scope>
    <source>
        <strain evidence="3">cv. AG2017</strain>
        <tissue evidence="2">Leaf</tissue>
    </source>
</reference>
<evidence type="ECO:0000313" key="3">
    <source>
        <dbReference type="Proteomes" id="UP000233551"/>
    </source>
</evidence>
<dbReference type="PANTHER" id="PTHR11200">
    <property type="entry name" value="INOSITOL 5-PHOSPHATASE"/>
    <property type="match status" value="1"/>
</dbReference>
<dbReference type="EMBL" id="PGOL01001525">
    <property type="protein sequence ID" value="PKI57209.1"/>
    <property type="molecule type" value="Genomic_DNA"/>
</dbReference>
<dbReference type="STRING" id="22663.A0A2I0JLQ3"/>
<sequence>MIWTGCASGLLIQWDGNGSCLQDVQYLPFPVQCLCLFGLRIWVGYGNGNIQRLDPKFVGSSQRSSDYRLTIGAGHVFSLANRGKIGCSNVTSPGPLDSILRTELGTWNVGQGRASHDPLIAWLGSAAPLAGIVVVWLQEVEMGAGFLAVSAAKETKIDRKGGVRAANHRGHRRPLLVSATLVEGLRSPVGGPSTRID</sequence>
<dbReference type="SUPFAM" id="SSF101898">
    <property type="entry name" value="NHL repeat"/>
    <property type="match status" value="1"/>
</dbReference>
<dbReference type="AlphaFoldDB" id="A0A2I0JLQ3"/>
<dbReference type="Pfam" id="PF23754">
    <property type="entry name" value="Beta-prop_IP5PC_F"/>
    <property type="match status" value="1"/>
</dbReference>
<protein>
    <recommendedName>
        <fullName evidence="1">IP5PC-F beta-propeller domain-containing protein</fullName>
    </recommendedName>
</protein>
<feature type="domain" description="IP5PC-F beta-propeller" evidence="1">
    <location>
        <begin position="1"/>
        <end position="85"/>
    </location>
</feature>